<feature type="domain" description="Xylanolytic transcriptional activator regulatory" evidence="6">
    <location>
        <begin position="243"/>
        <end position="463"/>
    </location>
</feature>
<evidence type="ECO:0000256" key="1">
    <source>
        <dbReference type="ARBA" id="ARBA00022723"/>
    </source>
</evidence>
<dbReference type="OrthoDB" id="40579at2759"/>
<proteinExistence type="predicted"/>
<comment type="caution">
    <text evidence="7">The sequence shown here is derived from an EMBL/GenBank/DDBJ whole genome shotgun (WGS) entry which is preliminary data.</text>
</comment>
<keyword evidence="5" id="KW-0539">Nucleus</keyword>
<accession>A0A9W4N9B5</accession>
<dbReference type="PANTHER" id="PTHR47660">
    <property type="entry name" value="TRANSCRIPTION FACTOR WITH C2H2 AND ZN(2)-CYS(6) DNA BINDING DOMAIN (EUROFUNG)-RELATED-RELATED"/>
    <property type="match status" value="1"/>
</dbReference>
<keyword evidence="2" id="KW-0862">Zinc</keyword>
<sequence length="730" mass="80583">MLLDSMLSPSAVLSPMSDPVEDFSSASALMTSGVTLQDTVISPTDNMSHQPISLDNGVSPTDQESAIFSIDGTFFPNFIPDSLIPSLSRYNDCDLPAGPDYTQYGSLDNFHFDLTLTEGDFSLIDFYNSHSIPTSVPESRADPACGIDSGIGIGAEAYHRSSLSAYKPAREDHAFDDHENLSVPQMMNTPESSVSSTETTLCDRLLPTSRDLVLSLVLEVSREATLSRIVKSFPGTDLLDALIQQYFEHQTHTIGTFIHTSTFRTNSEDPGILAGLAAAGAVRSSNPTIRKLGYALNEGVRMHLPTKYERDNTFIRDLRTSQTYALTIDIGIWSGNRRKTEIAESFSQPLITMLRRALRFRRSIYPNITPLAEDVGNTLESKWRGWVEQESFKRLVHFVFLHDAQTAIALNVNPIISYADMELPLPASRQLWEAKSAAEWKAIFHRKPAASERLPSLADLLRDMSQLTIFEDVIDTQLAASVLVHGLSALVNEYHRLKFISTSGSKHWHALVTNSRQQELDQALQHFRMVCSELKTQCRPETILIGEVVSMLLYMSLEELQLFAGREDKQEARRVYHSALEWIASSDSRQAIWHAGQIIRAARSMSPSALAGFPAIGVYYASLAFWSYSVVSKAYTGRLAGRPESQNPGTGSTVFLDGEQGGEVSKFVTLNCGLPALHGPEGAVYLVDPAAIMSLAQATLQPDSPEKTPALVQMLSQLMRDLGNCVHEGR</sequence>
<evidence type="ECO:0000313" key="8">
    <source>
        <dbReference type="Proteomes" id="UP001153618"/>
    </source>
</evidence>
<protein>
    <recommendedName>
        <fullName evidence="6">Xylanolytic transcriptional activator regulatory domain-containing protein</fullName>
    </recommendedName>
</protein>
<dbReference type="GO" id="GO:0003677">
    <property type="term" value="F:DNA binding"/>
    <property type="evidence" value="ECO:0007669"/>
    <property type="project" value="InterPro"/>
</dbReference>
<gene>
    <name evidence="7" type="ORF">POLS_LOCUS9855</name>
</gene>
<evidence type="ECO:0000256" key="5">
    <source>
        <dbReference type="ARBA" id="ARBA00023242"/>
    </source>
</evidence>
<name>A0A9W4N9B5_PENOL</name>
<dbReference type="AlphaFoldDB" id="A0A9W4N9B5"/>
<dbReference type="EMBL" id="CAJVOS010000104">
    <property type="protein sequence ID" value="CAG8298559.1"/>
    <property type="molecule type" value="Genomic_DNA"/>
</dbReference>
<evidence type="ECO:0000313" key="7">
    <source>
        <dbReference type="EMBL" id="CAG8298559.1"/>
    </source>
</evidence>
<dbReference type="GO" id="GO:0008270">
    <property type="term" value="F:zinc ion binding"/>
    <property type="evidence" value="ECO:0007669"/>
    <property type="project" value="InterPro"/>
</dbReference>
<dbReference type="Pfam" id="PF04082">
    <property type="entry name" value="Fungal_trans"/>
    <property type="match status" value="1"/>
</dbReference>
<evidence type="ECO:0000259" key="6">
    <source>
        <dbReference type="Pfam" id="PF04082"/>
    </source>
</evidence>
<evidence type="ECO:0000256" key="2">
    <source>
        <dbReference type="ARBA" id="ARBA00022833"/>
    </source>
</evidence>
<organism evidence="7 8">
    <name type="scientific">Penicillium olsonii</name>
    <dbReference type="NCBI Taxonomy" id="99116"/>
    <lineage>
        <taxon>Eukaryota</taxon>
        <taxon>Fungi</taxon>
        <taxon>Dikarya</taxon>
        <taxon>Ascomycota</taxon>
        <taxon>Pezizomycotina</taxon>
        <taxon>Eurotiomycetes</taxon>
        <taxon>Eurotiomycetidae</taxon>
        <taxon>Eurotiales</taxon>
        <taxon>Aspergillaceae</taxon>
        <taxon>Penicillium</taxon>
    </lineage>
</organism>
<dbReference type="GO" id="GO:0006351">
    <property type="term" value="P:DNA-templated transcription"/>
    <property type="evidence" value="ECO:0007669"/>
    <property type="project" value="InterPro"/>
</dbReference>
<reference evidence="7" key="1">
    <citation type="submission" date="2021-07" db="EMBL/GenBank/DDBJ databases">
        <authorList>
            <person name="Branca A.L. A."/>
        </authorList>
    </citation>
    <scope>NUCLEOTIDE SEQUENCE</scope>
</reference>
<evidence type="ECO:0000256" key="4">
    <source>
        <dbReference type="ARBA" id="ARBA00023163"/>
    </source>
</evidence>
<keyword evidence="3" id="KW-0805">Transcription regulation</keyword>
<evidence type="ECO:0000256" key="3">
    <source>
        <dbReference type="ARBA" id="ARBA00023015"/>
    </source>
</evidence>
<dbReference type="Proteomes" id="UP001153618">
    <property type="component" value="Unassembled WGS sequence"/>
</dbReference>
<dbReference type="PANTHER" id="PTHR47660:SF2">
    <property type="entry name" value="TRANSCRIPTION FACTOR WITH C2H2 AND ZN(2)-CYS(6) DNA BINDING DOMAIN (EUROFUNG)"/>
    <property type="match status" value="1"/>
</dbReference>
<dbReference type="InterPro" id="IPR007219">
    <property type="entry name" value="XnlR_reg_dom"/>
</dbReference>
<keyword evidence="8" id="KW-1185">Reference proteome</keyword>
<keyword evidence="1" id="KW-0479">Metal-binding</keyword>
<keyword evidence="4" id="KW-0804">Transcription</keyword>